<feature type="signal peptide" evidence="1">
    <location>
        <begin position="1"/>
        <end position="19"/>
    </location>
</feature>
<organism evidence="2 3">
    <name type="scientific">Povalibacter uvarum</name>
    <dbReference type="NCBI Taxonomy" id="732238"/>
    <lineage>
        <taxon>Bacteria</taxon>
        <taxon>Pseudomonadati</taxon>
        <taxon>Pseudomonadota</taxon>
        <taxon>Gammaproteobacteria</taxon>
        <taxon>Steroidobacterales</taxon>
        <taxon>Steroidobacteraceae</taxon>
        <taxon>Povalibacter</taxon>
    </lineage>
</organism>
<name>A0A841HHD0_9GAMM</name>
<evidence type="ECO:0000313" key="3">
    <source>
        <dbReference type="Proteomes" id="UP000588068"/>
    </source>
</evidence>
<dbReference type="RefSeq" id="WP_184330085.1">
    <property type="nucleotide sequence ID" value="NZ_JACHHZ010000001.1"/>
</dbReference>
<feature type="chain" id="PRO_5033035299" evidence="1">
    <location>
        <begin position="20"/>
        <end position="152"/>
    </location>
</feature>
<dbReference type="Proteomes" id="UP000588068">
    <property type="component" value="Unassembled WGS sequence"/>
</dbReference>
<dbReference type="AlphaFoldDB" id="A0A841HHD0"/>
<keyword evidence="1" id="KW-0732">Signal</keyword>
<reference evidence="2 3" key="1">
    <citation type="submission" date="2020-08" db="EMBL/GenBank/DDBJ databases">
        <title>Genomic Encyclopedia of Type Strains, Phase IV (KMG-IV): sequencing the most valuable type-strain genomes for metagenomic binning, comparative biology and taxonomic classification.</title>
        <authorList>
            <person name="Goeker M."/>
        </authorList>
    </citation>
    <scope>NUCLEOTIDE SEQUENCE [LARGE SCALE GENOMIC DNA]</scope>
    <source>
        <strain evidence="2 3">DSM 26723</strain>
    </source>
</reference>
<keyword evidence="3" id="KW-1185">Reference proteome</keyword>
<protein>
    <submittedName>
        <fullName evidence="2">Uncharacterized protein</fullName>
    </submittedName>
</protein>
<accession>A0A841HHD0</accession>
<evidence type="ECO:0000256" key="1">
    <source>
        <dbReference type="SAM" id="SignalP"/>
    </source>
</evidence>
<sequence length="152" mass="15992">MKKIVLAPLLAAVAQVSVATTVTCPAQESLAGEYEAAAAPGFTSNKLIVSASSRASYSIALSSYWAPKPFDDGAQGTVGDFSGELVVPHPWSCVAFLEVSDKGKSDETTPVACFLLLRFVDTSSINVSTLGQCEYFHGHRATPAGSYKRRGS</sequence>
<gene>
    <name evidence="2" type="ORF">HNQ60_001203</name>
</gene>
<proteinExistence type="predicted"/>
<dbReference type="EMBL" id="JACHHZ010000001">
    <property type="protein sequence ID" value="MBB6092357.1"/>
    <property type="molecule type" value="Genomic_DNA"/>
</dbReference>
<evidence type="ECO:0000313" key="2">
    <source>
        <dbReference type="EMBL" id="MBB6092357.1"/>
    </source>
</evidence>
<comment type="caution">
    <text evidence="2">The sequence shown here is derived from an EMBL/GenBank/DDBJ whole genome shotgun (WGS) entry which is preliminary data.</text>
</comment>